<dbReference type="EMBL" id="CP036532">
    <property type="protein sequence ID" value="QBK30002.1"/>
    <property type="molecule type" value="Genomic_DNA"/>
</dbReference>
<organism evidence="1 2">
    <name type="scientific">Roseitalea porphyridii</name>
    <dbReference type="NCBI Taxonomy" id="1852022"/>
    <lineage>
        <taxon>Bacteria</taxon>
        <taxon>Pseudomonadati</taxon>
        <taxon>Pseudomonadota</taxon>
        <taxon>Alphaproteobacteria</taxon>
        <taxon>Hyphomicrobiales</taxon>
        <taxon>Ahrensiaceae</taxon>
        <taxon>Roseitalea</taxon>
    </lineage>
</organism>
<dbReference type="CDD" id="cd02603">
    <property type="entry name" value="HAD_sEH-N_like"/>
    <property type="match status" value="1"/>
</dbReference>
<dbReference type="OrthoDB" id="9807742at2"/>
<dbReference type="NCBIfam" id="TIGR01509">
    <property type="entry name" value="HAD-SF-IA-v3"/>
    <property type="match status" value="1"/>
</dbReference>
<dbReference type="InterPro" id="IPR023214">
    <property type="entry name" value="HAD_sf"/>
</dbReference>
<dbReference type="InterPro" id="IPR036412">
    <property type="entry name" value="HAD-like_sf"/>
</dbReference>
<dbReference type="RefSeq" id="WP_131615707.1">
    <property type="nucleotide sequence ID" value="NZ_CP036532.1"/>
</dbReference>
<gene>
    <name evidence="1" type="ORF">E0E05_04925</name>
</gene>
<sequence length="203" mass="23423">MTIRHIVFDIGKVLIHYDPELPYRRIIPDAERRTWFLANVCTSDWNLEQDRGRPWDDAEAELIAAHPDWETEIRAFRAHWHEMVPHAYDGTVSILLGLIEEGRDITFLTNFAADTFVEAQELYPFLKAGRGVTVSGRVRVIKPDPAIYDLHTRTFDLDPEATLFIDDNADNVDAARAFGWNAVRFENAEALQADLQRFDLRLD</sequence>
<dbReference type="KEGG" id="rpod:E0E05_04925"/>
<dbReference type="SUPFAM" id="SSF56784">
    <property type="entry name" value="HAD-like"/>
    <property type="match status" value="1"/>
</dbReference>
<dbReference type="Pfam" id="PF00702">
    <property type="entry name" value="Hydrolase"/>
    <property type="match status" value="1"/>
</dbReference>
<dbReference type="PANTHER" id="PTHR43611">
    <property type="entry name" value="ALPHA-D-GLUCOSE 1-PHOSPHATE PHOSPHATASE"/>
    <property type="match status" value="1"/>
</dbReference>
<proteinExistence type="predicted"/>
<keyword evidence="2" id="KW-1185">Reference proteome</keyword>
<dbReference type="Gene3D" id="1.10.150.240">
    <property type="entry name" value="Putative phosphatase, domain 2"/>
    <property type="match status" value="1"/>
</dbReference>
<name>A0A4P6UYB4_9HYPH</name>
<dbReference type="Proteomes" id="UP000293719">
    <property type="component" value="Chromosome"/>
</dbReference>
<evidence type="ECO:0000313" key="2">
    <source>
        <dbReference type="Proteomes" id="UP000293719"/>
    </source>
</evidence>
<reference evidence="1 2" key="1">
    <citation type="journal article" date="2017" name="Int. J. Syst. Evol. Microbiol.">
        <title>Roseitalea porphyridii gen. nov., sp. nov., isolated from a red alga, and reclassification of Hoeflea suaedae Chung et al. 2013 as Pseudohoeflea suaedae gen. nov., comb. nov.</title>
        <authorList>
            <person name="Hyeon J.W."/>
            <person name="Jeong S.E."/>
            <person name="Baek K."/>
            <person name="Jeon C.O."/>
        </authorList>
    </citation>
    <scope>NUCLEOTIDE SEQUENCE [LARGE SCALE GENOMIC DNA]</scope>
    <source>
        <strain evidence="1 2">MA7-20</strain>
    </source>
</reference>
<accession>A0A4P6UYB4</accession>
<dbReference type="GeneID" id="90766632"/>
<dbReference type="InterPro" id="IPR006439">
    <property type="entry name" value="HAD-SF_hydro_IA"/>
</dbReference>
<dbReference type="InterPro" id="IPR023198">
    <property type="entry name" value="PGP-like_dom2"/>
</dbReference>
<dbReference type="Gene3D" id="3.40.50.1000">
    <property type="entry name" value="HAD superfamily/HAD-like"/>
    <property type="match status" value="1"/>
</dbReference>
<evidence type="ECO:0000313" key="1">
    <source>
        <dbReference type="EMBL" id="QBK30002.1"/>
    </source>
</evidence>
<protein>
    <submittedName>
        <fullName evidence="1">HAD family phosphatase</fullName>
    </submittedName>
</protein>
<dbReference type="AlphaFoldDB" id="A0A4P6UYB4"/>
<dbReference type="PANTHER" id="PTHR43611:SF3">
    <property type="entry name" value="FLAVIN MONONUCLEOTIDE HYDROLASE 1, CHLOROPLATIC"/>
    <property type="match status" value="1"/>
</dbReference>